<accession>A0A915JVQ1</accession>
<dbReference type="Proteomes" id="UP000887565">
    <property type="component" value="Unplaced"/>
</dbReference>
<name>A0A915JVQ1_ROMCU</name>
<keyword evidence="5" id="KW-1185">Reference proteome</keyword>
<dbReference type="InterPro" id="IPR033635">
    <property type="entry name" value="ANKS1/Caskin"/>
</dbReference>
<sequence length="288" mass="31884">MTISKMTPEDLTAVGVTKPSHRKRLTAEIKRLGLVDNWPVQSPLTLKSWLIDLGLQQYVPWFAAQGYVSVEQILNLAWEDFEDVGVKKLGHLKKLVCAVKKLKDHRRRRNSGRAGNHRSSVCSVDETSSSVSSTSPTFQNGRNDTGGNVDYSGRIGEVLRINVPSGQNSARSTTSGQYSMNSNCDTVSLRSMSSSRSTLLTFNCHPLTDSQDNVRETDILCADYEDRHDQVTPHRNGDFGSQFQKSQNSPSQVEPYSIGSSFCKRSPAKNNFCESLSVLTGRCPDFGD</sequence>
<dbReference type="SUPFAM" id="SSF47769">
    <property type="entry name" value="SAM/Pointed domain"/>
    <property type="match status" value="2"/>
</dbReference>
<evidence type="ECO:0000256" key="2">
    <source>
        <dbReference type="ARBA" id="ARBA00023043"/>
    </source>
</evidence>
<keyword evidence="2" id="KW-0040">ANK repeat</keyword>
<keyword evidence="1" id="KW-0677">Repeat</keyword>
<dbReference type="InterPro" id="IPR001660">
    <property type="entry name" value="SAM"/>
</dbReference>
<dbReference type="SMART" id="SM00454">
    <property type="entry name" value="SAM"/>
    <property type="match status" value="1"/>
</dbReference>
<dbReference type="InterPro" id="IPR013761">
    <property type="entry name" value="SAM/pointed_sf"/>
</dbReference>
<feature type="region of interest" description="Disordered" evidence="3">
    <location>
        <begin position="106"/>
        <end position="149"/>
    </location>
</feature>
<feature type="region of interest" description="Disordered" evidence="3">
    <location>
        <begin position="232"/>
        <end position="252"/>
    </location>
</feature>
<evidence type="ECO:0000313" key="5">
    <source>
        <dbReference type="Proteomes" id="UP000887565"/>
    </source>
</evidence>
<protein>
    <submittedName>
        <fullName evidence="6">SAM domain-containing protein</fullName>
    </submittedName>
</protein>
<dbReference type="PANTHER" id="PTHR24174:SF16">
    <property type="entry name" value="CASKIN-2"/>
    <property type="match status" value="1"/>
</dbReference>
<feature type="domain" description="SAM" evidence="4">
    <location>
        <begin position="41"/>
        <end position="105"/>
    </location>
</feature>
<feature type="compositionally biased region" description="Low complexity" evidence="3">
    <location>
        <begin position="119"/>
        <end position="137"/>
    </location>
</feature>
<evidence type="ECO:0000313" key="6">
    <source>
        <dbReference type="WBParaSite" id="nRc.2.0.1.t30485-RA"/>
    </source>
</evidence>
<dbReference type="AlphaFoldDB" id="A0A915JVQ1"/>
<dbReference type="PROSITE" id="PS50105">
    <property type="entry name" value="SAM_DOMAIN"/>
    <property type="match status" value="1"/>
</dbReference>
<evidence type="ECO:0000256" key="1">
    <source>
        <dbReference type="ARBA" id="ARBA00022737"/>
    </source>
</evidence>
<reference evidence="6" key="1">
    <citation type="submission" date="2022-11" db="UniProtKB">
        <authorList>
            <consortium name="WormBaseParasite"/>
        </authorList>
    </citation>
    <scope>IDENTIFICATION</scope>
</reference>
<dbReference type="Gene3D" id="1.10.150.50">
    <property type="entry name" value="Transcription Factor, Ets-1"/>
    <property type="match status" value="2"/>
</dbReference>
<evidence type="ECO:0000259" key="4">
    <source>
        <dbReference type="PROSITE" id="PS50105"/>
    </source>
</evidence>
<dbReference type="PANTHER" id="PTHR24174">
    <property type="entry name" value="ANKYRIN REPEAT AND STERILE ALPHA MOTIF DOMAIN-CONTAINING PROTEIN 1"/>
    <property type="match status" value="1"/>
</dbReference>
<dbReference type="WBParaSite" id="nRc.2.0.1.t30485-RA">
    <property type="protein sequence ID" value="nRc.2.0.1.t30485-RA"/>
    <property type="gene ID" value="nRc.2.0.1.g30485"/>
</dbReference>
<evidence type="ECO:0000256" key="3">
    <source>
        <dbReference type="SAM" id="MobiDB-lite"/>
    </source>
</evidence>
<dbReference type="Pfam" id="PF00536">
    <property type="entry name" value="SAM_1"/>
    <property type="match status" value="2"/>
</dbReference>
<organism evidence="5 6">
    <name type="scientific">Romanomermis culicivorax</name>
    <name type="common">Nematode worm</name>
    <dbReference type="NCBI Taxonomy" id="13658"/>
    <lineage>
        <taxon>Eukaryota</taxon>
        <taxon>Metazoa</taxon>
        <taxon>Ecdysozoa</taxon>
        <taxon>Nematoda</taxon>
        <taxon>Enoplea</taxon>
        <taxon>Dorylaimia</taxon>
        <taxon>Mermithida</taxon>
        <taxon>Mermithoidea</taxon>
        <taxon>Mermithidae</taxon>
        <taxon>Romanomermis</taxon>
    </lineage>
</organism>
<feature type="compositionally biased region" description="Polar residues" evidence="3">
    <location>
        <begin position="239"/>
        <end position="252"/>
    </location>
</feature>
<proteinExistence type="predicted"/>